<dbReference type="OrthoDB" id="7869153at2"/>
<dbReference type="Pfam" id="PF14398">
    <property type="entry name" value="ATPgrasp_YheCD"/>
    <property type="match status" value="1"/>
</dbReference>
<evidence type="ECO:0000313" key="2">
    <source>
        <dbReference type="Proteomes" id="UP000247150"/>
    </source>
</evidence>
<dbReference type="Proteomes" id="UP000247150">
    <property type="component" value="Unassembled WGS sequence"/>
</dbReference>
<dbReference type="EMBL" id="QGTW01000007">
    <property type="protein sequence ID" value="PWW27841.1"/>
    <property type="molecule type" value="Genomic_DNA"/>
</dbReference>
<dbReference type="Gene3D" id="3.30.470.20">
    <property type="entry name" value="ATP-grasp fold, B domain"/>
    <property type="match status" value="1"/>
</dbReference>
<comment type="caution">
    <text evidence="1">The sequence shown here is derived from an EMBL/GenBank/DDBJ whole genome shotgun (WGS) entry which is preliminary data.</text>
</comment>
<evidence type="ECO:0000313" key="1">
    <source>
        <dbReference type="EMBL" id="PWW27841.1"/>
    </source>
</evidence>
<sequence>MSVSLLPITIIPVKMLQEKQHHIQISHSLIHYWNVDLHIPHILHIGRRSIQITIEGASITKDELFFSDRLFQECCLPIQELDFVASYSKKDHSITLGPVIGLMTDLNDKDSEPDFRSIHAFCEELHEVVSSMGGLFYVFHFKDYEEGKLQGYYLQSGQWIKSEVPLPGVIYNRIHSRALEASTLFQSFKNSISSLFIPLFNDRFLSKKEVHILLYSEDHMQPYLPETAMADEHTIKELLNKHNSLYLKPIHGSQGRNIIRISLNGKEILAELSSGSRKEEMQLFENYTRFTQWFKQQQKKRIFLAQQAIPLQTYKNRQLDFRVLCHKNFQDTWKATSAVARISAEQQFVSNIARGGEIMKPLKIFSILSDQKTAIQQLAMMKELAVETASIISQKCDGLIGELGIDIGVDENGKLWIIEVNSKPSKNFEDSDKRIRPSAKALIEYAAALSFSGIPAKEDY</sequence>
<dbReference type="SUPFAM" id="SSF56059">
    <property type="entry name" value="Glutathione synthetase ATP-binding domain-like"/>
    <property type="match status" value="1"/>
</dbReference>
<proteinExistence type="predicted"/>
<name>A0A2V3A2S7_9BACI</name>
<organism evidence="1 2">
    <name type="scientific">Cytobacillus oceanisediminis</name>
    <dbReference type="NCBI Taxonomy" id="665099"/>
    <lineage>
        <taxon>Bacteria</taxon>
        <taxon>Bacillati</taxon>
        <taxon>Bacillota</taxon>
        <taxon>Bacilli</taxon>
        <taxon>Bacillales</taxon>
        <taxon>Bacillaceae</taxon>
        <taxon>Cytobacillus</taxon>
    </lineage>
</organism>
<dbReference type="AlphaFoldDB" id="A0A2V3A2S7"/>
<dbReference type="InterPro" id="IPR026838">
    <property type="entry name" value="YheC/D"/>
</dbReference>
<dbReference type="RefSeq" id="WP_110065475.1">
    <property type="nucleotide sequence ID" value="NZ_QGTW01000007.1"/>
</dbReference>
<reference evidence="1 2" key="1">
    <citation type="submission" date="2018-05" db="EMBL/GenBank/DDBJ databases">
        <title>Freshwater and sediment microbial communities from various areas in North America, analyzing microbe dynamics in response to fracking.</title>
        <authorList>
            <person name="Lamendella R."/>
        </authorList>
    </citation>
    <scope>NUCLEOTIDE SEQUENCE [LARGE SCALE GENOMIC DNA]</scope>
    <source>
        <strain evidence="1 2">15_TX</strain>
    </source>
</reference>
<protein>
    <submittedName>
        <fullName evidence="1">YheC/D-like protein</fullName>
    </submittedName>
</protein>
<gene>
    <name evidence="1" type="ORF">DFO73_107152</name>
</gene>
<accession>A0A2V3A2S7</accession>